<reference evidence="2" key="1">
    <citation type="submission" date="2022-11" db="UniProtKB">
        <authorList>
            <consortium name="WormBaseParasite"/>
        </authorList>
    </citation>
    <scope>IDENTIFICATION</scope>
</reference>
<organism evidence="1 2">
    <name type="scientific">Romanomermis culicivorax</name>
    <name type="common">Nematode worm</name>
    <dbReference type="NCBI Taxonomy" id="13658"/>
    <lineage>
        <taxon>Eukaryota</taxon>
        <taxon>Metazoa</taxon>
        <taxon>Ecdysozoa</taxon>
        <taxon>Nematoda</taxon>
        <taxon>Enoplea</taxon>
        <taxon>Dorylaimia</taxon>
        <taxon>Mermithida</taxon>
        <taxon>Mermithoidea</taxon>
        <taxon>Mermithidae</taxon>
        <taxon>Romanomermis</taxon>
    </lineage>
</organism>
<name>A0A915J804_ROMCU</name>
<evidence type="ECO:0000313" key="2">
    <source>
        <dbReference type="WBParaSite" id="nRc.2.0.1.t22276-RA"/>
    </source>
</evidence>
<protein>
    <submittedName>
        <fullName evidence="2">Uncharacterized protein</fullName>
    </submittedName>
</protein>
<dbReference type="WBParaSite" id="nRc.2.0.1.t22276-RA">
    <property type="protein sequence ID" value="nRc.2.0.1.t22276-RA"/>
    <property type="gene ID" value="nRc.2.0.1.g22276"/>
</dbReference>
<accession>A0A915J804</accession>
<dbReference type="Proteomes" id="UP000887565">
    <property type="component" value="Unplaced"/>
</dbReference>
<dbReference type="AlphaFoldDB" id="A0A915J804"/>
<sequence length="71" mass="8566">MEHFMNELNVSSAKSHAHQLGKSLEDYVEFENFEKVCEENLMKDNQSMNCGKKLKIVIFYYLFYSFHKMKY</sequence>
<evidence type="ECO:0000313" key="1">
    <source>
        <dbReference type="Proteomes" id="UP000887565"/>
    </source>
</evidence>
<proteinExistence type="predicted"/>
<keyword evidence="1" id="KW-1185">Reference proteome</keyword>